<dbReference type="GO" id="GO:0003676">
    <property type="term" value="F:nucleic acid binding"/>
    <property type="evidence" value="ECO:0007669"/>
    <property type="project" value="InterPro"/>
</dbReference>
<dbReference type="InterPro" id="IPR036397">
    <property type="entry name" value="RNaseH_sf"/>
</dbReference>
<dbReference type="SUPFAM" id="SSF53098">
    <property type="entry name" value="Ribonuclease H-like"/>
    <property type="match status" value="1"/>
</dbReference>
<protein>
    <submittedName>
        <fullName evidence="2">Non-LTR retroelement reverse transcriptase</fullName>
    </submittedName>
</protein>
<dbReference type="EMBL" id="LXQA010602603">
    <property type="protein sequence ID" value="MCI61599.1"/>
    <property type="molecule type" value="Genomic_DNA"/>
</dbReference>
<keyword evidence="2" id="KW-0548">Nucleotidyltransferase</keyword>
<feature type="non-terminal residue" evidence="2">
    <location>
        <position position="88"/>
    </location>
</feature>
<reference evidence="2 3" key="1">
    <citation type="journal article" date="2018" name="Front. Plant Sci.">
        <title>Red Clover (Trifolium pratense) and Zigzag Clover (T. medium) - A Picture of Genomic Similarities and Differences.</title>
        <authorList>
            <person name="Dluhosova J."/>
            <person name="Istvanek J."/>
            <person name="Nedelnik J."/>
            <person name="Repkova J."/>
        </authorList>
    </citation>
    <scope>NUCLEOTIDE SEQUENCE [LARGE SCALE GENOMIC DNA]</scope>
    <source>
        <strain evidence="3">cv. 10/8</strain>
        <tissue evidence="2">Leaf</tissue>
    </source>
</reference>
<accession>A0A392TKA6</accession>
<name>A0A392TKA6_9FABA</name>
<sequence length="88" mass="9825">DLRIKDTIYIGWKKPPEGWIKLNCDGACKGGEESSGCGGLFRNSDGRWMKGYIKKIGVCGAFHAELCGMYLGLDMAWRERIPQLIVES</sequence>
<dbReference type="Pfam" id="PF13456">
    <property type="entry name" value="RVT_3"/>
    <property type="match status" value="1"/>
</dbReference>
<dbReference type="Proteomes" id="UP000265520">
    <property type="component" value="Unassembled WGS sequence"/>
</dbReference>
<evidence type="ECO:0000313" key="3">
    <source>
        <dbReference type="Proteomes" id="UP000265520"/>
    </source>
</evidence>
<comment type="caution">
    <text evidence="2">The sequence shown here is derived from an EMBL/GenBank/DDBJ whole genome shotgun (WGS) entry which is preliminary data.</text>
</comment>
<keyword evidence="3" id="KW-1185">Reference proteome</keyword>
<proteinExistence type="predicted"/>
<organism evidence="2 3">
    <name type="scientific">Trifolium medium</name>
    <dbReference type="NCBI Taxonomy" id="97028"/>
    <lineage>
        <taxon>Eukaryota</taxon>
        <taxon>Viridiplantae</taxon>
        <taxon>Streptophyta</taxon>
        <taxon>Embryophyta</taxon>
        <taxon>Tracheophyta</taxon>
        <taxon>Spermatophyta</taxon>
        <taxon>Magnoliopsida</taxon>
        <taxon>eudicotyledons</taxon>
        <taxon>Gunneridae</taxon>
        <taxon>Pentapetalae</taxon>
        <taxon>rosids</taxon>
        <taxon>fabids</taxon>
        <taxon>Fabales</taxon>
        <taxon>Fabaceae</taxon>
        <taxon>Papilionoideae</taxon>
        <taxon>50 kb inversion clade</taxon>
        <taxon>NPAAA clade</taxon>
        <taxon>Hologalegina</taxon>
        <taxon>IRL clade</taxon>
        <taxon>Trifolieae</taxon>
        <taxon>Trifolium</taxon>
    </lineage>
</organism>
<dbReference type="CDD" id="cd06222">
    <property type="entry name" value="RNase_H_like"/>
    <property type="match status" value="1"/>
</dbReference>
<dbReference type="InterPro" id="IPR012337">
    <property type="entry name" value="RNaseH-like_sf"/>
</dbReference>
<dbReference type="InterPro" id="IPR002156">
    <property type="entry name" value="RNaseH_domain"/>
</dbReference>
<dbReference type="GO" id="GO:0004523">
    <property type="term" value="F:RNA-DNA hybrid ribonuclease activity"/>
    <property type="evidence" value="ECO:0007669"/>
    <property type="project" value="InterPro"/>
</dbReference>
<keyword evidence="2" id="KW-0808">Transferase</keyword>
<dbReference type="PANTHER" id="PTHR47723">
    <property type="entry name" value="OS05G0353850 PROTEIN"/>
    <property type="match status" value="1"/>
</dbReference>
<evidence type="ECO:0000313" key="2">
    <source>
        <dbReference type="EMBL" id="MCI61599.1"/>
    </source>
</evidence>
<dbReference type="InterPro" id="IPR053151">
    <property type="entry name" value="RNase_H-like"/>
</dbReference>
<dbReference type="AlphaFoldDB" id="A0A392TKA6"/>
<dbReference type="PANTHER" id="PTHR47723:SF19">
    <property type="entry name" value="POLYNUCLEOTIDYL TRANSFERASE, RIBONUCLEASE H-LIKE SUPERFAMILY PROTEIN"/>
    <property type="match status" value="1"/>
</dbReference>
<feature type="non-terminal residue" evidence="2">
    <location>
        <position position="1"/>
    </location>
</feature>
<feature type="domain" description="RNase H type-1" evidence="1">
    <location>
        <begin position="23"/>
        <end position="88"/>
    </location>
</feature>
<evidence type="ECO:0000259" key="1">
    <source>
        <dbReference type="Pfam" id="PF13456"/>
    </source>
</evidence>
<dbReference type="GO" id="GO:0003964">
    <property type="term" value="F:RNA-directed DNA polymerase activity"/>
    <property type="evidence" value="ECO:0007669"/>
    <property type="project" value="UniProtKB-KW"/>
</dbReference>
<keyword evidence="2" id="KW-0695">RNA-directed DNA polymerase</keyword>
<dbReference type="InterPro" id="IPR044730">
    <property type="entry name" value="RNase_H-like_dom_plant"/>
</dbReference>
<dbReference type="Gene3D" id="3.30.420.10">
    <property type="entry name" value="Ribonuclease H-like superfamily/Ribonuclease H"/>
    <property type="match status" value="1"/>
</dbReference>